<feature type="coiled-coil region" evidence="1">
    <location>
        <begin position="236"/>
        <end position="347"/>
    </location>
</feature>
<gene>
    <name evidence="3" type="ORF">K490DRAFT_62903</name>
</gene>
<feature type="coiled-coil region" evidence="1">
    <location>
        <begin position="439"/>
        <end position="620"/>
    </location>
</feature>
<feature type="compositionally biased region" description="Basic residues" evidence="2">
    <location>
        <begin position="1074"/>
        <end position="1083"/>
    </location>
</feature>
<protein>
    <submittedName>
        <fullName evidence="3">Uncharacterized protein</fullName>
    </submittedName>
</protein>
<dbReference type="EMBL" id="ML978713">
    <property type="protein sequence ID" value="KAF2090029.1"/>
    <property type="molecule type" value="Genomic_DNA"/>
</dbReference>
<feature type="compositionally biased region" description="Polar residues" evidence="2">
    <location>
        <begin position="156"/>
        <end position="166"/>
    </location>
</feature>
<feature type="compositionally biased region" description="Low complexity" evidence="2">
    <location>
        <begin position="1085"/>
        <end position="1103"/>
    </location>
</feature>
<feature type="compositionally biased region" description="Low complexity" evidence="2">
    <location>
        <begin position="894"/>
        <end position="908"/>
    </location>
</feature>
<feature type="region of interest" description="Disordered" evidence="2">
    <location>
        <begin position="147"/>
        <end position="205"/>
    </location>
</feature>
<evidence type="ECO:0000256" key="1">
    <source>
        <dbReference type="SAM" id="Coils"/>
    </source>
</evidence>
<evidence type="ECO:0000313" key="3">
    <source>
        <dbReference type="EMBL" id="KAF2090029.1"/>
    </source>
</evidence>
<feature type="region of interest" description="Disordered" evidence="2">
    <location>
        <begin position="875"/>
        <end position="912"/>
    </location>
</feature>
<evidence type="ECO:0000256" key="2">
    <source>
        <dbReference type="SAM" id="MobiDB-lite"/>
    </source>
</evidence>
<feature type="region of interest" description="Disordered" evidence="2">
    <location>
        <begin position="980"/>
        <end position="1024"/>
    </location>
</feature>
<feature type="coiled-coil region" evidence="1">
    <location>
        <begin position="751"/>
        <end position="806"/>
    </location>
</feature>
<evidence type="ECO:0000313" key="4">
    <source>
        <dbReference type="Proteomes" id="UP000799776"/>
    </source>
</evidence>
<comment type="caution">
    <text evidence="3">The sequence shown here is derived from an EMBL/GenBank/DDBJ whole genome shotgun (WGS) entry which is preliminary data.</text>
</comment>
<dbReference type="SUPFAM" id="SSF57997">
    <property type="entry name" value="Tropomyosin"/>
    <property type="match status" value="2"/>
</dbReference>
<dbReference type="OrthoDB" id="10255522at2759"/>
<feature type="region of interest" description="Disordered" evidence="2">
    <location>
        <begin position="1043"/>
        <end position="1118"/>
    </location>
</feature>
<sequence length="1134" mass="126040">MNNHVGTFSIFPSATSPANHPRNGSPSVSTLGQVGLIKSQRDGLGFELKAQQAANAEAKQSVSSLRKLAFRLAVRISVKEAKVAQSARSLAQSRASSYLNIREHSSRITELQATLVRHQDRNREVTERLEHAALLAKQCKKLVEDDHLPNVIGNPGHSSGRQQLAPSHTAHHRKRPISPPLSSGSISPPPTPPRRISSLKRRSQKCEPSNIIADLTGIHSASERLLMEKRGSDNALVICQSQIETLQDEYEQSQNKLRDLESSKATLEDTLFEYKTRAGELAASKCCLERDLQFTQSKLAQMTESEDKLRARMHAKEARINILERVYQHSEKKVAELEKSRTSLDEDLAWCKEQTKASETERLSLQQDLAHIRGQLASAEESQRSLEVKLGAANDQVVRLKEKLEMSHASSKRFQRKAECFENETSELASRIEVSAGWLGHLEKQLHAAEQSKSSVQEDLETIRRARKESEENLCTIMHDKEGLQAQLHVVEQSRSNLKAELSDLHDRLKFSQDSEREIKSQVQELLKAREDLQEQLCTALEKLRLEQKKGPETAAELQSLRERKAEVEGNLRQTQEAAAGLQAHLESTQLKLTSAEKSKDELQIKYETSRNANAALAEDVNNVNLAKAHIDSALEAALKSKATLEAHFRANKTRLIIAESDSVNLHAALSAAEQEVEALHRTVEGTKKSERHLRARVAVTEEELFAVQQANEELETFLAEAKEGIGHAAESTAAVETNFENHSSESAVKLSAAEKAKADCRKKLETTEKQMLELQESNRNLEIDVERRNHEINELRGEEEQLNEEIRGKDECINDLQKTKSGFSESISSMEYELRILRETKETFGQVVERLREKGEHLDILNEWCAEPLPQAADHEKPLPAAPPLEEETDVVSSSAHPHSSHTTRSSEGSELDAWAIEVERARMLRNEIAAQLKGLKSSKSALKRDLKVREAELHRLEHQHSKHKHHFFHVGFSRSIRGSSSKNGIASTSKLNPSHMSIATHSSIPEKDDSDAPVGRSNPERHTWAGATTFTLSANAASSHTSIASGTPLPSASDLARHSSTAQSDSPSATKSQHHHLHHLHFGLGRPGSSGSHGSSAAFSSDEIGTHGSRRSWTGNVLRGKLHRQVNEDGPL</sequence>
<feature type="compositionally biased region" description="Polar residues" evidence="2">
    <location>
        <begin position="1043"/>
        <end position="1052"/>
    </location>
</feature>
<organism evidence="3 4">
    <name type="scientific">Saccharata proteae CBS 121410</name>
    <dbReference type="NCBI Taxonomy" id="1314787"/>
    <lineage>
        <taxon>Eukaryota</taxon>
        <taxon>Fungi</taxon>
        <taxon>Dikarya</taxon>
        <taxon>Ascomycota</taxon>
        <taxon>Pezizomycotina</taxon>
        <taxon>Dothideomycetes</taxon>
        <taxon>Dothideomycetes incertae sedis</taxon>
        <taxon>Botryosphaeriales</taxon>
        <taxon>Saccharataceae</taxon>
        <taxon>Saccharata</taxon>
    </lineage>
</organism>
<proteinExistence type="predicted"/>
<feature type="compositionally biased region" description="Polar residues" evidence="2">
    <location>
        <begin position="980"/>
        <end position="1005"/>
    </location>
</feature>
<keyword evidence="1" id="KW-0175">Coiled coil</keyword>
<dbReference type="Proteomes" id="UP000799776">
    <property type="component" value="Unassembled WGS sequence"/>
</dbReference>
<dbReference type="AlphaFoldDB" id="A0A9P4HY94"/>
<keyword evidence="4" id="KW-1185">Reference proteome</keyword>
<name>A0A9P4HY94_9PEZI</name>
<feature type="coiled-coil region" evidence="1">
    <location>
        <begin position="376"/>
        <end position="403"/>
    </location>
</feature>
<feature type="coiled-coil region" evidence="1">
    <location>
        <begin position="101"/>
        <end position="128"/>
    </location>
</feature>
<accession>A0A9P4HY94</accession>
<feature type="compositionally biased region" description="Polar residues" evidence="2">
    <location>
        <begin position="1060"/>
        <end position="1073"/>
    </location>
</feature>
<dbReference type="PANTHER" id="PTHR23159">
    <property type="entry name" value="CENTROSOMAL PROTEIN 2"/>
    <property type="match status" value="1"/>
</dbReference>
<reference evidence="3" key="1">
    <citation type="journal article" date="2020" name="Stud. Mycol.">
        <title>101 Dothideomycetes genomes: a test case for predicting lifestyles and emergence of pathogens.</title>
        <authorList>
            <person name="Haridas S."/>
            <person name="Albert R."/>
            <person name="Binder M."/>
            <person name="Bloem J."/>
            <person name="Labutti K."/>
            <person name="Salamov A."/>
            <person name="Andreopoulos B."/>
            <person name="Baker S."/>
            <person name="Barry K."/>
            <person name="Bills G."/>
            <person name="Bluhm B."/>
            <person name="Cannon C."/>
            <person name="Castanera R."/>
            <person name="Culley D."/>
            <person name="Daum C."/>
            <person name="Ezra D."/>
            <person name="Gonzalez J."/>
            <person name="Henrissat B."/>
            <person name="Kuo A."/>
            <person name="Liang C."/>
            <person name="Lipzen A."/>
            <person name="Lutzoni F."/>
            <person name="Magnuson J."/>
            <person name="Mondo S."/>
            <person name="Nolan M."/>
            <person name="Ohm R."/>
            <person name="Pangilinan J."/>
            <person name="Park H.-J."/>
            <person name="Ramirez L."/>
            <person name="Alfaro M."/>
            <person name="Sun H."/>
            <person name="Tritt A."/>
            <person name="Yoshinaga Y."/>
            <person name="Zwiers L.-H."/>
            <person name="Turgeon B."/>
            <person name="Goodwin S."/>
            <person name="Spatafora J."/>
            <person name="Crous P."/>
            <person name="Grigoriev I."/>
        </authorList>
    </citation>
    <scope>NUCLEOTIDE SEQUENCE</scope>
    <source>
        <strain evidence="3">CBS 121410</strain>
    </source>
</reference>
<dbReference type="PANTHER" id="PTHR23159:SF31">
    <property type="entry name" value="CENTROSOME-ASSOCIATED PROTEIN CEP250 ISOFORM X1"/>
    <property type="match status" value="1"/>
</dbReference>